<protein>
    <submittedName>
        <fullName evidence="1">Uncharacterized protein</fullName>
    </submittedName>
</protein>
<dbReference type="AlphaFoldDB" id="A0A4S8PH07"/>
<organism evidence="1 2">
    <name type="scientific">Rhizobium rosettiformans W3</name>
    <dbReference type="NCBI Taxonomy" id="538378"/>
    <lineage>
        <taxon>Bacteria</taxon>
        <taxon>Pseudomonadati</taxon>
        <taxon>Pseudomonadota</taxon>
        <taxon>Alphaproteobacteria</taxon>
        <taxon>Hyphomicrobiales</taxon>
        <taxon>Rhizobiaceae</taxon>
        <taxon>Rhizobium/Agrobacterium group</taxon>
        <taxon>Rhizobium</taxon>
    </lineage>
</organism>
<evidence type="ECO:0000313" key="2">
    <source>
        <dbReference type="Proteomes" id="UP000307378"/>
    </source>
</evidence>
<dbReference type="EMBL" id="STGU01000040">
    <property type="protein sequence ID" value="THV28905.1"/>
    <property type="molecule type" value="Genomic_DNA"/>
</dbReference>
<name>A0A4S8PH07_9HYPH</name>
<sequence length="137" mass="14848">MTKTPNQPATQTAIDRLRQQVKARRPWQLLMVSMGAENKATVSAETTHALTRLFEYLPGLPGVTLQTAHGDLHVSRDFPSGEMQIIDSLIASVFQNDPHVTGIAFPATNGKAAHVATADKPHFLANDAQRSAAARHT</sequence>
<proteinExistence type="predicted"/>
<dbReference type="Proteomes" id="UP000307378">
    <property type="component" value="Unassembled WGS sequence"/>
</dbReference>
<accession>A0A4S8PH07</accession>
<evidence type="ECO:0000313" key="1">
    <source>
        <dbReference type="EMBL" id="THV28905.1"/>
    </source>
</evidence>
<reference evidence="1 2" key="1">
    <citation type="submission" date="2019-04" db="EMBL/GenBank/DDBJ databases">
        <title>genome sequence of strain W3.</title>
        <authorList>
            <person name="Gao J."/>
            <person name="Sun J."/>
        </authorList>
    </citation>
    <scope>NUCLEOTIDE SEQUENCE [LARGE SCALE GENOMIC DNA]</scope>
    <source>
        <strain evidence="1 2">W3</strain>
    </source>
</reference>
<dbReference type="RefSeq" id="WP_136543759.1">
    <property type="nucleotide sequence ID" value="NZ_STGU01000040.1"/>
</dbReference>
<comment type="caution">
    <text evidence="1">The sequence shown here is derived from an EMBL/GenBank/DDBJ whole genome shotgun (WGS) entry which is preliminary data.</text>
</comment>
<gene>
    <name evidence="1" type="ORF">FAA86_23875</name>
</gene>